<name>A0A6J4U5Q4_9ACTN</name>
<feature type="non-terminal residue" evidence="2">
    <location>
        <position position="1"/>
    </location>
</feature>
<dbReference type="EMBL" id="CADCWC010000262">
    <property type="protein sequence ID" value="CAA9539734.1"/>
    <property type="molecule type" value="Genomic_DNA"/>
</dbReference>
<feature type="non-terminal residue" evidence="2">
    <location>
        <position position="82"/>
    </location>
</feature>
<feature type="region of interest" description="Disordered" evidence="1">
    <location>
        <begin position="1"/>
        <end position="82"/>
    </location>
</feature>
<protein>
    <submittedName>
        <fullName evidence="2">Uncharacterized protein</fullName>
    </submittedName>
</protein>
<accession>A0A6J4U5Q4</accession>
<dbReference type="AlphaFoldDB" id="A0A6J4U5Q4"/>
<sequence length="82" mass="8330">ADGSRGSRPRGTGSGDHPALDPGRPAAVPPRRPAPPRRPGRPRPARRPDPRTAARGLGADDLGGAPARLDGPRPALAGRAVV</sequence>
<reference evidence="2" key="1">
    <citation type="submission" date="2020-02" db="EMBL/GenBank/DDBJ databases">
        <authorList>
            <person name="Meier V. D."/>
        </authorList>
    </citation>
    <scope>NUCLEOTIDE SEQUENCE</scope>
    <source>
        <strain evidence="2">AVDCRST_MAG79</strain>
    </source>
</reference>
<feature type="compositionally biased region" description="Low complexity" evidence="1">
    <location>
        <begin position="1"/>
        <end position="11"/>
    </location>
</feature>
<gene>
    <name evidence="2" type="ORF">AVDCRST_MAG79-1742</name>
</gene>
<organism evidence="2">
    <name type="scientific">uncultured Thermoleophilia bacterium</name>
    <dbReference type="NCBI Taxonomy" id="1497501"/>
    <lineage>
        <taxon>Bacteria</taxon>
        <taxon>Bacillati</taxon>
        <taxon>Actinomycetota</taxon>
        <taxon>Thermoleophilia</taxon>
        <taxon>environmental samples</taxon>
    </lineage>
</organism>
<feature type="compositionally biased region" description="Low complexity" evidence="1">
    <location>
        <begin position="53"/>
        <end position="69"/>
    </location>
</feature>
<evidence type="ECO:0000313" key="2">
    <source>
        <dbReference type="EMBL" id="CAA9539734.1"/>
    </source>
</evidence>
<proteinExistence type="predicted"/>
<feature type="compositionally biased region" description="Basic residues" evidence="1">
    <location>
        <begin position="34"/>
        <end position="45"/>
    </location>
</feature>
<evidence type="ECO:0000256" key="1">
    <source>
        <dbReference type="SAM" id="MobiDB-lite"/>
    </source>
</evidence>